<evidence type="ECO:0000313" key="2">
    <source>
        <dbReference type="EMBL" id="GHA86151.1"/>
    </source>
</evidence>
<gene>
    <name evidence="2" type="ORF">GCM10010346_05940</name>
</gene>
<comment type="caution">
    <text evidence="2">The sequence shown here is derived from an EMBL/GenBank/DDBJ whole genome shotgun (WGS) entry which is preliminary data.</text>
</comment>
<organism evidence="2 3">
    <name type="scientific">Streptomyces chryseus</name>
    <dbReference type="NCBI Taxonomy" id="68186"/>
    <lineage>
        <taxon>Bacteria</taxon>
        <taxon>Bacillati</taxon>
        <taxon>Actinomycetota</taxon>
        <taxon>Actinomycetes</taxon>
        <taxon>Kitasatosporales</taxon>
        <taxon>Streptomycetaceae</taxon>
        <taxon>Streptomyces</taxon>
    </lineage>
</organism>
<dbReference type="InterPro" id="IPR001387">
    <property type="entry name" value="Cro/C1-type_HTH"/>
</dbReference>
<evidence type="ECO:0000259" key="1">
    <source>
        <dbReference type="PROSITE" id="PS50943"/>
    </source>
</evidence>
<keyword evidence="3" id="KW-1185">Reference proteome</keyword>
<dbReference type="Gene3D" id="1.10.260.40">
    <property type="entry name" value="lambda repressor-like DNA-binding domains"/>
    <property type="match status" value="1"/>
</dbReference>
<dbReference type="SUPFAM" id="SSF47413">
    <property type="entry name" value="lambda repressor-like DNA-binding domains"/>
    <property type="match status" value="1"/>
</dbReference>
<dbReference type="InterPro" id="IPR010982">
    <property type="entry name" value="Lambda_DNA-bd_dom_sf"/>
</dbReference>
<proteinExistence type="predicted"/>
<feature type="domain" description="HTH cro/C1-type" evidence="1">
    <location>
        <begin position="105"/>
        <end position="159"/>
    </location>
</feature>
<evidence type="ECO:0000313" key="3">
    <source>
        <dbReference type="Proteomes" id="UP000599437"/>
    </source>
</evidence>
<dbReference type="CDD" id="cd00093">
    <property type="entry name" value="HTH_XRE"/>
    <property type="match status" value="1"/>
</dbReference>
<accession>A0ABQ3DHY1</accession>
<protein>
    <recommendedName>
        <fullName evidence="1">HTH cro/C1-type domain-containing protein</fullName>
    </recommendedName>
</protein>
<reference evidence="3" key="1">
    <citation type="journal article" date="2019" name="Int. J. Syst. Evol. Microbiol.">
        <title>The Global Catalogue of Microorganisms (GCM) 10K type strain sequencing project: providing services to taxonomists for standard genome sequencing and annotation.</title>
        <authorList>
            <consortium name="The Broad Institute Genomics Platform"/>
            <consortium name="The Broad Institute Genome Sequencing Center for Infectious Disease"/>
            <person name="Wu L."/>
            <person name="Ma J."/>
        </authorList>
    </citation>
    <scope>NUCLEOTIDE SEQUENCE [LARGE SCALE GENOMIC DNA]</scope>
    <source>
        <strain evidence="3">JCM 4737</strain>
    </source>
</reference>
<name>A0ABQ3DHY1_9ACTN</name>
<dbReference type="PROSITE" id="PS50943">
    <property type="entry name" value="HTH_CROC1"/>
    <property type="match status" value="1"/>
</dbReference>
<dbReference type="Pfam" id="PF13560">
    <property type="entry name" value="HTH_31"/>
    <property type="match status" value="1"/>
</dbReference>
<sequence>MRELRFHLDTAAFRITYWLEPNRRIVLLTVCRKTRMREDAQVERAVRAQKECEAAHCPAEAEYHRHIRGARMSGGYHTEWKIPDEHRVDPAYIEAGASIALGQAVYDFRVALGLSETELARRAGLTEAEVEQIEGGGTVPTLPLLRQLASALDAQLDVSIGSDAMSLAFVPHAA</sequence>
<dbReference type="Proteomes" id="UP000599437">
    <property type="component" value="Unassembled WGS sequence"/>
</dbReference>
<dbReference type="EMBL" id="BMVO01000001">
    <property type="protein sequence ID" value="GHA86151.1"/>
    <property type="molecule type" value="Genomic_DNA"/>
</dbReference>
<dbReference type="SMART" id="SM00530">
    <property type="entry name" value="HTH_XRE"/>
    <property type="match status" value="1"/>
</dbReference>